<keyword evidence="3" id="KW-1185">Reference proteome</keyword>
<name>A0A0V1HMR4_9BILA</name>
<comment type="caution">
    <text evidence="2">The sequence shown here is derived from an EMBL/GenBank/DDBJ whole genome shotgun (WGS) entry which is preliminary data.</text>
</comment>
<reference evidence="2 3" key="1">
    <citation type="submission" date="2015-01" db="EMBL/GenBank/DDBJ databases">
        <title>Evolution of Trichinella species and genotypes.</title>
        <authorList>
            <person name="Korhonen P.K."/>
            <person name="Edoardo P."/>
            <person name="Giuseppe L.R."/>
            <person name="Gasser R.B."/>
        </authorList>
    </citation>
    <scope>NUCLEOTIDE SEQUENCE [LARGE SCALE GENOMIC DNA]</scope>
    <source>
        <strain evidence="2">ISS1029</strain>
    </source>
</reference>
<organism evidence="2 3">
    <name type="scientific">Trichinella zimbabwensis</name>
    <dbReference type="NCBI Taxonomy" id="268475"/>
    <lineage>
        <taxon>Eukaryota</taxon>
        <taxon>Metazoa</taxon>
        <taxon>Ecdysozoa</taxon>
        <taxon>Nematoda</taxon>
        <taxon>Enoplea</taxon>
        <taxon>Dorylaimia</taxon>
        <taxon>Trichinellida</taxon>
        <taxon>Trichinellidae</taxon>
        <taxon>Trichinella</taxon>
    </lineage>
</organism>
<feature type="region of interest" description="Disordered" evidence="1">
    <location>
        <begin position="55"/>
        <end position="85"/>
    </location>
</feature>
<evidence type="ECO:0000313" key="2">
    <source>
        <dbReference type="EMBL" id="KRZ11917.1"/>
    </source>
</evidence>
<dbReference type="AlphaFoldDB" id="A0A0V1HMR4"/>
<evidence type="ECO:0000256" key="1">
    <source>
        <dbReference type="SAM" id="MobiDB-lite"/>
    </source>
</evidence>
<proteinExistence type="predicted"/>
<accession>A0A0V1HMR4</accession>
<protein>
    <submittedName>
        <fullName evidence="2">Uncharacterized protein</fullName>
    </submittedName>
</protein>
<sequence length="100" mass="11238">MQFALVRIFQTNNLQQWKLLQLQLKIDVDILTQYVDTYYEQVEVEVEKEELVSATATATATAAPPPPAEADEETAPKLTINQPTKQASKRFLLSILKSSS</sequence>
<dbReference type="EMBL" id="JYDP01000045">
    <property type="protein sequence ID" value="KRZ11917.1"/>
    <property type="molecule type" value="Genomic_DNA"/>
</dbReference>
<evidence type="ECO:0000313" key="3">
    <source>
        <dbReference type="Proteomes" id="UP000055024"/>
    </source>
</evidence>
<dbReference type="Proteomes" id="UP000055024">
    <property type="component" value="Unassembled WGS sequence"/>
</dbReference>
<gene>
    <name evidence="2" type="ORF">T11_6835</name>
</gene>